<reference evidence="2 3" key="1">
    <citation type="submission" date="2020-08" db="EMBL/GenBank/DDBJ databases">
        <title>Genomic Encyclopedia of Type Strains, Phase IV (KMG-IV): sequencing the most valuable type-strain genomes for metagenomic binning, comparative biology and taxonomic classification.</title>
        <authorList>
            <person name="Goeker M."/>
        </authorList>
    </citation>
    <scope>NUCLEOTIDE SEQUENCE [LARGE SCALE GENOMIC DNA]</scope>
    <source>
        <strain evidence="2 3">DSM 103462</strain>
    </source>
</reference>
<dbReference type="SUPFAM" id="SSF56300">
    <property type="entry name" value="Metallo-dependent phosphatases"/>
    <property type="match status" value="1"/>
</dbReference>
<dbReference type="Pfam" id="PF00149">
    <property type="entry name" value="Metallophos"/>
    <property type="match status" value="1"/>
</dbReference>
<dbReference type="InterPro" id="IPR029052">
    <property type="entry name" value="Metallo-depent_PP-like"/>
</dbReference>
<gene>
    <name evidence="2" type="ORF">HNP76_000999</name>
</gene>
<keyword evidence="3" id="KW-1185">Reference proteome</keyword>
<name>A0A7W8G8D4_9SPIR</name>
<proteinExistence type="predicted"/>
<dbReference type="RefSeq" id="WP_184658130.1">
    <property type="nucleotide sequence ID" value="NZ_CP031518.1"/>
</dbReference>
<dbReference type="GO" id="GO:0016787">
    <property type="term" value="F:hydrolase activity"/>
    <property type="evidence" value="ECO:0007669"/>
    <property type="project" value="InterPro"/>
</dbReference>
<protein>
    <submittedName>
        <fullName evidence="2">Icc-related predicted phosphoesterase</fullName>
    </submittedName>
</protein>
<comment type="caution">
    <text evidence="2">The sequence shown here is derived from an EMBL/GenBank/DDBJ whole genome shotgun (WGS) entry which is preliminary data.</text>
</comment>
<dbReference type="InterPro" id="IPR004843">
    <property type="entry name" value="Calcineurin-like_PHP"/>
</dbReference>
<sequence>MKILCVSDQIDPLVYSTGAKERFKDIDLILCAGDLPSDYIDFIVSTLNRQTYFIFGNHNLKDFGYYHKQRPQKGAHPTWLEDQSMGNLKGSFGATYAGFKVIKDKKFRIPRPGKKPRPLLIAGASGSIRYNNGLCQYTNSQMFFKLLELVPRLLYNKIRYGTYLDIFLTHASPRHIHDKEDPCHKGFDCFNWFIKKFQPTYLVHGHIHLYDMNTPRRTQVGDTTVVNAFSYTILNLESE</sequence>
<evidence type="ECO:0000313" key="2">
    <source>
        <dbReference type="EMBL" id="MBB5225642.1"/>
    </source>
</evidence>
<dbReference type="Proteomes" id="UP000518887">
    <property type="component" value="Unassembled WGS sequence"/>
</dbReference>
<evidence type="ECO:0000313" key="3">
    <source>
        <dbReference type="Proteomes" id="UP000518887"/>
    </source>
</evidence>
<dbReference type="AlphaFoldDB" id="A0A7W8G8D4"/>
<accession>A0A7W8G8D4</accession>
<feature type="domain" description="Calcineurin-like phosphoesterase" evidence="1">
    <location>
        <begin position="22"/>
        <end position="209"/>
    </location>
</feature>
<dbReference type="EMBL" id="JACHFQ010000003">
    <property type="protein sequence ID" value="MBB5225642.1"/>
    <property type="molecule type" value="Genomic_DNA"/>
</dbReference>
<evidence type="ECO:0000259" key="1">
    <source>
        <dbReference type="Pfam" id="PF00149"/>
    </source>
</evidence>
<dbReference type="Gene3D" id="3.60.21.10">
    <property type="match status" value="1"/>
</dbReference>
<organism evidence="2 3">
    <name type="scientific">Treponema ruminis</name>
    <dbReference type="NCBI Taxonomy" id="744515"/>
    <lineage>
        <taxon>Bacteria</taxon>
        <taxon>Pseudomonadati</taxon>
        <taxon>Spirochaetota</taxon>
        <taxon>Spirochaetia</taxon>
        <taxon>Spirochaetales</taxon>
        <taxon>Treponemataceae</taxon>
        <taxon>Treponema</taxon>
    </lineage>
</organism>